<name>A0A4Q1JZS9_9GAMM</name>
<dbReference type="InterPro" id="IPR001375">
    <property type="entry name" value="Peptidase_S9_cat"/>
</dbReference>
<sequence length="816" mass="89559">MKDSDAMMLAASGSWRWARIAGGLLLAVALPHTARAQDQMSGAYARAERVLDANLAGAIENATVVPHWIEGGKRFWYQRDGRDGPEWVIVETASGKREPAIDPRLLRQGLQQRLGEAELPQPLPVTAISAKDVTVTLADRVLRCQRADGRCSSSAGTPERPGVLSAPDGQQGVLVRGHNLWLQQGDAEPLALTDDGVAHFAYGTAPGTSLFAIPRMRARQPLPPVGLDWSPDSRYLLSERVDERAVRPYPFLESVPQDGSFRPKLWQPRIPLLGDAERGRQEVALFDIARKRKTVLDLPEGWSFMDTVFAWSGDLRRAWGLAVTRGQRERALVEIDLASGRTRLAVREATPILGRFNAFIYNPPNVRVLERSNEVVWFSERDGWGQLYLYDLRSGALKRKLTSGERTVRDVIGVDEQARRLFFTAGGTDEDADAYHVRVYSVPLDGGRETLLTPEPGVHVVRARPMGNAVAGSAQNAGLSPDGQVLIDSYSSLEQPPVTVLRSAIDGRILHTLETADVSALAAAGWRAPTRVKLLSADGRTPIWGTVYFPPDMQAGKRYPVIDAIYGGPQVTSAPASYPEAVLAMNPRSRASLAELGFIVVTIDGRGTPGRSKAFNEASYAAFAEPQLADHVAGLRQLAQRYGSFDLERVGIYGHSFGGYTSARAILTYPEFFKVAVSSAGPQNFQGFYPVEAVFPIPDYGKGRSSAPDPTAVPDNYAALDMSPLAGRLKGKLMLVYGDLDENALPAVTLQLIDALTKANKRYDLMYLPNRAHGFYRTDAYYTQRMWDYFVEHLLGQEPPDDFNLRLEQAPATPAE</sequence>
<dbReference type="GO" id="GO:0006508">
    <property type="term" value="P:proteolysis"/>
    <property type="evidence" value="ECO:0007669"/>
    <property type="project" value="InterPro"/>
</dbReference>
<dbReference type="AlphaFoldDB" id="A0A4Q1JZS9"/>
<dbReference type="Proteomes" id="UP000289784">
    <property type="component" value="Unassembled WGS sequence"/>
</dbReference>
<protein>
    <submittedName>
        <fullName evidence="3">S9 family peptidase</fullName>
    </submittedName>
</protein>
<proteinExistence type="predicted"/>
<dbReference type="SUPFAM" id="SSF53474">
    <property type="entry name" value="alpha/beta-Hydrolases"/>
    <property type="match status" value="1"/>
</dbReference>
<evidence type="ECO:0000313" key="4">
    <source>
        <dbReference type="Proteomes" id="UP000289784"/>
    </source>
</evidence>
<dbReference type="OrthoDB" id="9812921at2"/>
<dbReference type="Gene3D" id="3.40.50.1820">
    <property type="entry name" value="alpha/beta hydrolase"/>
    <property type="match status" value="1"/>
</dbReference>
<organism evidence="3 4">
    <name type="scientific">Pseudoxanthomonas composti</name>
    <dbReference type="NCBI Taxonomy" id="2137479"/>
    <lineage>
        <taxon>Bacteria</taxon>
        <taxon>Pseudomonadati</taxon>
        <taxon>Pseudomonadota</taxon>
        <taxon>Gammaproteobacteria</taxon>
        <taxon>Lysobacterales</taxon>
        <taxon>Lysobacteraceae</taxon>
        <taxon>Pseudoxanthomonas</taxon>
    </lineage>
</organism>
<evidence type="ECO:0000259" key="1">
    <source>
        <dbReference type="Pfam" id="PF00326"/>
    </source>
</evidence>
<reference evidence="3 4" key="1">
    <citation type="submission" date="2019-01" db="EMBL/GenBank/DDBJ databases">
        <title>Pseudoxanthomonas composti sp. nov., isolated from compost.</title>
        <authorList>
            <person name="Yang G."/>
        </authorList>
    </citation>
    <scope>NUCLEOTIDE SEQUENCE [LARGE SCALE GENOMIC DNA]</scope>
    <source>
        <strain evidence="3 4">GSS15</strain>
    </source>
</reference>
<accession>A0A4Q1JZS9</accession>
<dbReference type="InterPro" id="IPR002469">
    <property type="entry name" value="Peptidase_S9B_N"/>
</dbReference>
<keyword evidence="4" id="KW-1185">Reference proteome</keyword>
<feature type="domain" description="Peptidase S9 prolyl oligopeptidase catalytic" evidence="1">
    <location>
        <begin position="591"/>
        <end position="794"/>
    </location>
</feature>
<gene>
    <name evidence="3" type="ORF">EPA99_00020</name>
</gene>
<dbReference type="PANTHER" id="PTHR11731">
    <property type="entry name" value="PROTEASE FAMILY S9B,C DIPEPTIDYL-PEPTIDASE IV-RELATED"/>
    <property type="match status" value="1"/>
</dbReference>
<feature type="domain" description="Dipeptidylpeptidase IV N-terminal" evidence="2">
    <location>
        <begin position="166"/>
        <end position="497"/>
    </location>
</feature>
<dbReference type="Pfam" id="PF00326">
    <property type="entry name" value="Peptidase_S9"/>
    <property type="match status" value="1"/>
</dbReference>
<evidence type="ECO:0000259" key="2">
    <source>
        <dbReference type="Pfam" id="PF00930"/>
    </source>
</evidence>
<dbReference type="Gene3D" id="2.140.10.30">
    <property type="entry name" value="Dipeptidylpeptidase IV, N-terminal domain"/>
    <property type="match status" value="1"/>
</dbReference>
<dbReference type="EMBL" id="SAWZ01000001">
    <property type="protein sequence ID" value="RXR08261.1"/>
    <property type="molecule type" value="Genomic_DNA"/>
</dbReference>
<dbReference type="SUPFAM" id="SSF82171">
    <property type="entry name" value="DPP6 N-terminal domain-like"/>
    <property type="match status" value="1"/>
</dbReference>
<dbReference type="Pfam" id="PF00930">
    <property type="entry name" value="DPPIV_N"/>
    <property type="match status" value="1"/>
</dbReference>
<dbReference type="InterPro" id="IPR050278">
    <property type="entry name" value="Serine_Prot_S9B/DPPIV"/>
</dbReference>
<dbReference type="InterPro" id="IPR029058">
    <property type="entry name" value="AB_hydrolase_fold"/>
</dbReference>
<comment type="caution">
    <text evidence="3">The sequence shown here is derived from an EMBL/GenBank/DDBJ whole genome shotgun (WGS) entry which is preliminary data.</text>
</comment>
<evidence type="ECO:0000313" key="3">
    <source>
        <dbReference type="EMBL" id="RXR08261.1"/>
    </source>
</evidence>
<dbReference type="GO" id="GO:0008236">
    <property type="term" value="F:serine-type peptidase activity"/>
    <property type="evidence" value="ECO:0007669"/>
    <property type="project" value="InterPro"/>
</dbReference>